<keyword evidence="1" id="KW-0472">Membrane</keyword>
<feature type="transmembrane region" description="Helical" evidence="1">
    <location>
        <begin position="437"/>
        <end position="458"/>
    </location>
</feature>
<keyword evidence="1" id="KW-0812">Transmembrane</keyword>
<protein>
    <submittedName>
        <fullName evidence="2">Uncharacterized protein</fullName>
    </submittedName>
</protein>
<dbReference type="Proteomes" id="UP001287356">
    <property type="component" value="Unassembled WGS sequence"/>
</dbReference>
<name>A0AAE0KGI5_9PEZI</name>
<dbReference type="Gene3D" id="1.20.58.340">
    <property type="entry name" value="Magnesium transport protein CorA, transmembrane region"/>
    <property type="match status" value="1"/>
</dbReference>
<reference evidence="2" key="2">
    <citation type="submission" date="2023-06" db="EMBL/GenBank/DDBJ databases">
        <authorList>
            <consortium name="Lawrence Berkeley National Laboratory"/>
            <person name="Haridas S."/>
            <person name="Hensen N."/>
            <person name="Bonometti L."/>
            <person name="Westerberg I."/>
            <person name="Brannstrom I.O."/>
            <person name="Guillou S."/>
            <person name="Cros-Aarteil S."/>
            <person name="Calhoun S."/>
            <person name="Kuo A."/>
            <person name="Mondo S."/>
            <person name="Pangilinan J."/>
            <person name="Riley R."/>
            <person name="Labutti K."/>
            <person name="Andreopoulos B."/>
            <person name="Lipzen A."/>
            <person name="Chen C."/>
            <person name="Yanf M."/>
            <person name="Daum C."/>
            <person name="Ng V."/>
            <person name="Clum A."/>
            <person name="Steindorff A."/>
            <person name="Ohm R."/>
            <person name="Martin F."/>
            <person name="Silar P."/>
            <person name="Natvig D."/>
            <person name="Lalanne C."/>
            <person name="Gautier V."/>
            <person name="Ament-Velasquez S.L."/>
            <person name="Kruys A."/>
            <person name="Hutchinson M.I."/>
            <person name="Powell A.J."/>
            <person name="Barry K."/>
            <person name="Miller A.N."/>
            <person name="Grigoriev I.V."/>
            <person name="Debuchy R."/>
            <person name="Gladieux P."/>
            <person name="Thoren M.H."/>
            <person name="Johannesson H."/>
        </authorList>
    </citation>
    <scope>NUCLEOTIDE SEQUENCE</scope>
    <source>
        <strain evidence="2">CBS 958.72</strain>
    </source>
</reference>
<organism evidence="2 3">
    <name type="scientific">Lasiosphaeria ovina</name>
    <dbReference type="NCBI Taxonomy" id="92902"/>
    <lineage>
        <taxon>Eukaryota</taxon>
        <taxon>Fungi</taxon>
        <taxon>Dikarya</taxon>
        <taxon>Ascomycota</taxon>
        <taxon>Pezizomycotina</taxon>
        <taxon>Sordariomycetes</taxon>
        <taxon>Sordariomycetidae</taxon>
        <taxon>Sordariales</taxon>
        <taxon>Lasiosphaeriaceae</taxon>
        <taxon>Lasiosphaeria</taxon>
    </lineage>
</organism>
<keyword evidence="3" id="KW-1185">Reference proteome</keyword>
<evidence type="ECO:0000256" key="1">
    <source>
        <dbReference type="SAM" id="Phobius"/>
    </source>
</evidence>
<evidence type="ECO:0000313" key="2">
    <source>
        <dbReference type="EMBL" id="KAK3376343.1"/>
    </source>
</evidence>
<accession>A0AAE0KGI5</accession>
<gene>
    <name evidence="2" type="ORF">B0T24DRAFT_525754</name>
</gene>
<reference evidence="2" key="1">
    <citation type="journal article" date="2023" name="Mol. Phylogenet. Evol.">
        <title>Genome-scale phylogeny and comparative genomics of the fungal order Sordariales.</title>
        <authorList>
            <person name="Hensen N."/>
            <person name="Bonometti L."/>
            <person name="Westerberg I."/>
            <person name="Brannstrom I.O."/>
            <person name="Guillou S."/>
            <person name="Cros-Aarteil S."/>
            <person name="Calhoun S."/>
            <person name="Haridas S."/>
            <person name="Kuo A."/>
            <person name="Mondo S."/>
            <person name="Pangilinan J."/>
            <person name="Riley R."/>
            <person name="LaButti K."/>
            <person name="Andreopoulos B."/>
            <person name="Lipzen A."/>
            <person name="Chen C."/>
            <person name="Yan M."/>
            <person name="Daum C."/>
            <person name="Ng V."/>
            <person name="Clum A."/>
            <person name="Steindorff A."/>
            <person name="Ohm R.A."/>
            <person name="Martin F."/>
            <person name="Silar P."/>
            <person name="Natvig D.O."/>
            <person name="Lalanne C."/>
            <person name="Gautier V."/>
            <person name="Ament-Velasquez S.L."/>
            <person name="Kruys A."/>
            <person name="Hutchinson M.I."/>
            <person name="Powell A.J."/>
            <person name="Barry K."/>
            <person name="Miller A.N."/>
            <person name="Grigoriev I.V."/>
            <person name="Debuchy R."/>
            <person name="Gladieux P."/>
            <person name="Hiltunen Thoren M."/>
            <person name="Johannesson H."/>
        </authorList>
    </citation>
    <scope>NUCLEOTIDE SEQUENCE</scope>
    <source>
        <strain evidence="2">CBS 958.72</strain>
    </source>
</reference>
<dbReference type="EMBL" id="JAULSN010000003">
    <property type="protein sequence ID" value="KAK3376343.1"/>
    <property type="molecule type" value="Genomic_DNA"/>
</dbReference>
<keyword evidence="1" id="KW-1133">Transmembrane helix</keyword>
<sequence>MLGVDRQHILDSSDWIPTDNEHPVGYIEAWRHAEPVEGLMAQGELQDAEVNDWLVQTGSFAKHNSKEIGSPKAATRLVICERYGWKPLGFEMSQNSFLAIESSFRLPPQTLSMLNSNSGQYHYTRERDGLGSAHAVKSMTIIVKLPQMFQLGNWGLALSHSFETSTTSAFLHGWNVLSDYHPVTRERVVPGQEKIEPLLYSAIGSCGRPTLLPIVLLKEHLFRINIFMRELESTATAIESTFKVTKSGRLANSEGGPLELMKLMANEEERTKLTTLLNTTMTDTVNLTCVMKWDRRYCKFLKELHGVIRTFDSESSSQVGESELEIILRHLECDLESAFEYVESIAARLTLQLTVLYNLVAQAENDLTARMTAAAGLDSAAMKTLAFVTTVFLPPTFIAVNSQTLFSMSMFDWQAGSSSSSSPDGGGPDGSVVRAFWIYWAVSVPLTILVLVGWRVWWHHQRSQYARQYQHRTQTKEGSEIALEAKPKKGWVEYLRRGRTEPESDGEQRDSYAI</sequence>
<evidence type="ECO:0000313" key="3">
    <source>
        <dbReference type="Proteomes" id="UP001287356"/>
    </source>
</evidence>
<comment type="caution">
    <text evidence="2">The sequence shown here is derived from an EMBL/GenBank/DDBJ whole genome shotgun (WGS) entry which is preliminary data.</text>
</comment>
<dbReference type="AlphaFoldDB" id="A0AAE0KGI5"/>
<proteinExistence type="predicted"/>